<comment type="catalytic activity">
    <reaction evidence="10">
        <text>an acyl phosphate + sn-glycerol 3-phosphate = a 1-acyl-sn-glycero-3-phosphate + phosphate</text>
        <dbReference type="Rhea" id="RHEA:34075"/>
        <dbReference type="ChEBI" id="CHEBI:43474"/>
        <dbReference type="ChEBI" id="CHEBI:57597"/>
        <dbReference type="ChEBI" id="CHEBI:57970"/>
        <dbReference type="ChEBI" id="CHEBI:59918"/>
        <dbReference type="EC" id="2.3.1.275"/>
    </reaction>
</comment>
<dbReference type="HAMAP" id="MF_01043">
    <property type="entry name" value="PlsY"/>
    <property type="match status" value="1"/>
</dbReference>
<dbReference type="GO" id="GO:0043772">
    <property type="term" value="F:acyl-phosphate glycerol-3-phosphate acyltransferase activity"/>
    <property type="evidence" value="ECO:0007669"/>
    <property type="project" value="UniProtKB-UniRule"/>
</dbReference>
<dbReference type="PANTHER" id="PTHR30309">
    <property type="entry name" value="INNER MEMBRANE PROTEIN YGIH"/>
    <property type="match status" value="1"/>
</dbReference>
<accession>A0A0F6TPY1</accession>
<evidence type="ECO:0000256" key="5">
    <source>
        <dbReference type="ARBA" id="ARBA00022989"/>
    </source>
</evidence>
<dbReference type="GO" id="GO:0005886">
    <property type="term" value="C:plasma membrane"/>
    <property type="evidence" value="ECO:0007669"/>
    <property type="project" value="UniProtKB-SubCell"/>
</dbReference>
<dbReference type="UniPathway" id="UPA00085"/>
<feature type="transmembrane region" description="Helical" evidence="10">
    <location>
        <begin position="112"/>
        <end position="137"/>
    </location>
</feature>
<feature type="transmembrane region" description="Helical" evidence="10">
    <location>
        <begin position="54"/>
        <end position="76"/>
    </location>
</feature>
<keyword evidence="8 10" id="KW-0594">Phospholipid biosynthesis</keyword>
<name>A0A0F6TPY1_9GAMM</name>
<evidence type="ECO:0000313" key="12">
    <source>
        <dbReference type="Proteomes" id="UP000034071"/>
    </source>
</evidence>
<reference evidence="11 12" key="1">
    <citation type="submission" date="2015-02" db="EMBL/GenBank/DDBJ databases">
        <title>Complete genome sequence of Kangiella geojedonensis strain YCS-5T.</title>
        <authorList>
            <person name="Kim K.M."/>
        </authorList>
    </citation>
    <scope>NUCLEOTIDE SEQUENCE [LARGE SCALE GENOMIC DNA]</scope>
    <source>
        <strain evidence="11 12">YCS-5</strain>
    </source>
</reference>
<comment type="function">
    <text evidence="10">Catalyzes the transfer of an acyl group from acyl-phosphate (acyl-PO(4)) to glycerol-3-phosphate (G3P) to form lysophosphatidic acid (LPA). This enzyme utilizes acyl-phosphate as fatty acyl donor, but not acyl-CoA or acyl-ACP.</text>
</comment>
<proteinExistence type="inferred from homology"/>
<evidence type="ECO:0000256" key="10">
    <source>
        <dbReference type="HAMAP-Rule" id="MF_01043"/>
    </source>
</evidence>
<evidence type="ECO:0000256" key="8">
    <source>
        <dbReference type="ARBA" id="ARBA00023209"/>
    </source>
</evidence>
<dbReference type="AlphaFoldDB" id="A0A0F6TPY1"/>
<feature type="transmembrane region" description="Helical" evidence="10">
    <location>
        <begin position="82"/>
        <end position="100"/>
    </location>
</feature>
<keyword evidence="11" id="KW-0012">Acyltransferase</keyword>
<dbReference type="EMBL" id="CP010975">
    <property type="protein sequence ID" value="AKE51392.1"/>
    <property type="molecule type" value="Genomic_DNA"/>
</dbReference>
<organism evidence="11 12">
    <name type="scientific">Kangiella geojedonensis</name>
    <dbReference type="NCBI Taxonomy" id="914150"/>
    <lineage>
        <taxon>Bacteria</taxon>
        <taxon>Pseudomonadati</taxon>
        <taxon>Pseudomonadota</taxon>
        <taxon>Gammaproteobacteria</taxon>
        <taxon>Kangiellales</taxon>
        <taxon>Kangiellaceae</taxon>
        <taxon>Kangiella</taxon>
    </lineage>
</organism>
<dbReference type="STRING" id="914150.TQ33_0406"/>
<evidence type="ECO:0000313" key="11">
    <source>
        <dbReference type="EMBL" id="AKE51392.1"/>
    </source>
</evidence>
<keyword evidence="4 10" id="KW-0812">Transmembrane</keyword>
<comment type="subcellular location">
    <subcellularLocation>
        <location evidence="10">Cell membrane</location>
        <topology evidence="10">Multi-pass membrane protein</topology>
    </subcellularLocation>
</comment>
<sequence>MEWDVVGLWILAYLTGSISSAVIVCRIMQLPDPRNFGSHNPGATNVLRLGGKKAALFTLLGDMLKAIIPILIGYALDLHNRNLGWVGFMAFIGHLYPLYFNFKGGKGMATYFGALVALSPLLLAFCVITWAVTAFFSRYSSLASLLSSFAVAAFGFYMDHRYFFPLFAMFLILTWRHRQNIKNLWHGTERKITDKKESDRKEPPKVNE</sequence>
<evidence type="ECO:0000256" key="4">
    <source>
        <dbReference type="ARBA" id="ARBA00022692"/>
    </source>
</evidence>
<dbReference type="GO" id="GO:0008654">
    <property type="term" value="P:phospholipid biosynthetic process"/>
    <property type="evidence" value="ECO:0007669"/>
    <property type="project" value="UniProtKB-UniRule"/>
</dbReference>
<dbReference type="SMART" id="SM01207">
    <property type="entry name" value="G3P_acyltransf"/>
    <property type="match status" value="1"/>
</dbReference>
<comment type="subunit">
    <text evidence="10">Probably interacts with PlsX.</text>
</comment>
<evidence type="ECO:0000256" key="1">
    <source>
        <dbReference type="ARBA" id="ARBA00022475"/>
    </source>
</evidence>
<keyword evidence="7 10" id="KW-0472">Membrane</keyword>
<dbReference type="RefSeq" id="WP_046560589.1">
    <property type="nucleotide sequence ID" value="NZ_CP010975.1"/>
</dbReference>
<comment type="similarity">
    <text evidence="10">Belongs to the PlsY family.</text>
</comment>
<dbReference type="NCBIfam" id="TIGR00023">
    <property type="entry name" value="glycerol-3-phosphate 1-O-acyltransferase PlsY"/>
    <property type="match status" value="1"/>
</dbReference>
<keyword evidence="12" id="KW-1185">Reference proteome</keyword>
<dbReference type="Proteomes" id="UP000034071">
    <property type="component" value="Chromosome"/>
</dbReference>
<dbReference type="OrthoDB" id="9777124at2"/>
<dbReference type="PATRIC" id="fig|914150.5.peg.413"/>
<keyword evidence="2 10" id="KW-0444">Lipid biosynthesis</keyword>
<feature type="transmembrane region" description="Helical" evidence="10">
    <location>
        <begin position="6"/>
        <end position="25"/>
    </location>
</feature>
<evidence type="ECO:0000256" key="2">
    <source>
        <dbReference type="ARBA" id="ARBA00022516"/>
    </source>
</evidence>
<evidence type="ECO:0000256" key="7">
    <source>
        <dbReference type="ARBA" id="ARBA00023136"/>
    </source>
</evidence>
<keyword evidence="1 10" id="KW-1003">Cell membrane</keyword>
<dbReference type="Pfam" id="PF02660">
    <property type="entry name" value="G3P_acyltransf"/>
    <property type="match status" value="1"/>
</dbReference>
<protein>
    <recommendedName>
        <fullName evidence="10">Glycerol-3-phosphate acyltransferase</fullName>
    </recommendedName>
    <alternativeName>
        <fullName evidence="10">Acyl-PO4 G3P acyltransferase</fullName>
    </alternativeName>
    <alternativeName>
        <fullName evidence="10">Acyl-phosphate--glycerol-3-phosphate acyltransferase</fullName>
    </alternativeName>
    <alternativeName>
        <fullName evidence="10">G3P acyltransferase</fullName>
        <shortName evidence="10">GPAT</shortName>
        <ecNumber evidence="10">2.3.1.275</ecNumber>
    </alternativeName>
    <alternativeName>
        <fullName evidence="10">Lysophosphatidic acid synthase</fullName>
        <shortName evidence="10">LPA synthase</shortName>
    </alternativeName>
</protein>
<keyword evidence="5 10" id="KW-1133">Transmembrane helix</keyword>
<gene>
    <name evidence="10" type="primary">plsY</name>
    <name evidence="11" type="ORF">TQ33_0406</name>
</gene>
<dbReference type="EC" id="2.3.1.275" evidence="10"/>
<evidence type="ECO:0000256" key="3">
    <source>
        <dbReference type="ARBA" id="ARBA00022679"/>
    </source>
</evidence>
<comment type="pathway">
    <text evidence="10">Lipid metabolism; phospholipid metabolism.</text>
</comment>
<keyword evidence="3 10" id="KW-0808">Transferase</keyword>
<keyword evidence="6 10" id="KW-0443">Lipid metabolism</keyword>
<evidence type="ECO:0000256" key="9">
    <source>
        <dbReference type="ARBA" id="ARBA00023264"/>
    </source>
</evidence>
<evidence type="ECO:0000256" key="6">
    <source>
        <dbReference type="ARBA" id="ARBA00023098"/>
    </source>
</evidence>
<dbReference type="InterPro" id="IPR003811">
    <property type="entry name" value="G3P_acylTferase_PlsY"/>
</dbReference>
<dbReference type="KEGG" id="kge:TQ33_0406"/>
<dbReference type="HOGENOM" id="CLU_081254_0_2_6"/>
<dbReference type="PANTHER" id="PTHR30309:SF0">
    <property type="entry name" value="GLYCEROL-3-PHOSPHATE ACYLTRANSFERASE-RELATED"/>
    <property type="match status" value="1"/>
</dbReference>
<keyword evidence="9 10" id="KW-1208">Phospholipid metabolism</keyword>